<sequence length="93" mass="10080">MGPNGTSLLHKLGSLRAFEMSEGALLDMVVKEQHRRSVARVAGRIIRSAKGTKAAKLMKLEDLGLAPLTCIKLRSSGKSDLEIIRALQQKGLL</sequence>
<organism evidence="1">
    <name type="scientific">marine sediment metagenome</name>
    <dbReference type="NCBI Taxonomy" id="412755"/>
    <lineage>
        <taxon>unclassified sequences</taxon>
        <taxon>metagenomes</taxon>
        <taxon>ecological metagenomes</taxon>
    </lineage>
</organism>
<dbReference type="EMBL" id="LAZR01066293">
    <property type="protein sequence ID" value="KKK53860.1"/>
    <property type="molecule type" value="Genomic_DNA"/>
</dbReference>
<gene>
    <name evidence="1" type="ORF">LCGC14_3090530</name>
</gene>
<reference evidence="1" key="1">
    <citation type="journal article" date="2015" name="Nature">
        <title>Complex archaea that bridge the gap between prokaryotes and eukaryotes.</title>
        <authorList>
            <person name="Spang A."/>
            <person name="Saw J.H."/>
            <person name="Jorgensen S.L."/>
            <person name="Zaremba-Niedzwiedzka K."/>
            <person name="Martijn J."/>
            <person name="Lind A.E."/>
            <person name="van Eijk R."/>
            <person name="Schleper C."/>
            <person name="Guy L."/>
            <person name="Ettema T.J."/>
        </authorList>
    </citation>
    <scope>NUCLEOTIDE SEQUENCE</scope>
</reference>
<name>A0A0F8WZF7_9ZZZZ</name>
<evidence type="ECO:0000313" key="1">
    <source>
        <dbReference type="EMBL" id="KKK53860.1"/>
    </source>
</evidence>
<dbReference type="AlphaFoldDB" id="A0A0F8WZF7"/>
<protein>
    <submittedName>
        <fullName evidence="1">Uncharacterized protein</fullName>
    </submittedName>
</protein>
<comment type="caution">
    <text evidence="1">The sequence shown here is derived from an EMBL/GenBank/DDBJ whole genome shotgun (WGS) entry which is preliminary data.</text>
</comment>
<accession>A0A0F8WZF7</accession>
<proteinExistence type="predicted"/>